<dbReference type="RefSeq" id="WP_195868302.1">
    <property type="nucleotide sequence ID" value="NZ_JADPKZ010000048.1"/>
</dbReference>
<evidence type="ECO:0000259" key="1">
    <source>
        <dbReference type="Pfam" id="PF08486"/>
    </source>
</evidence>
<proteinExistence type="predicted"/>
<comment type="caution">
    <text evidence="2">The sequence shown here is derived from an EMBL/GenBank/DDBJ whole genome shotgun (WGS) entry which is preliminary data.</text>
</comment>
<gene>
    <name evidence="2" type="ORF">IW967_14155</name>
</gene>
<evidence type="ECO:0000313" key="2">
    <source>
        <dbReference type="EMBL" id="MBF8378990.1"/>
    </source>
</evidence>
<name>A0ABS0F6S2_9BACL</name>
<keyword evidence="3" id="KW-1185">Reference proteome</keyword>
<protein>
    <submittedName>
        <fullName evidence="2">SpoIID/LytB domain-containing protein</fullName>
    </submittedName>
</protein>
<dbReference type="Pfam" id="PF08486">
    <property type="entry name" value="SpoIID"/>
    <property type="match status" value="1"/>
</dbReference>
<dbReference type="EMBL" id="JADPKZ010000048">
    <property type="protein sequence ID" value="MBF8378990.1"/>
    <property type="molecule type" value="Genomic_DNA"/>
</dbReference>
<sequence length="203" mass="23419">MNWLRRIGLALAGAALVSGWSIAPPVRAQTIFNTPYPSVIRVAIRAYNNPTAPILYVQTLGFEEYCEDVLPNEWIPSWNEEALKAGAIAVKMFAWYWTLHPRTENGWTFDVDNTTNYQTFKYLSGHYQTDLAIQQTWNMVYVPSDGFIKPLQYRQGSEGRPGYSYIGTYIMSQWGTEYWAKVAKLPFTQILSLFYPGYQSRWV</sequence>
<dbReference type="InterPro" id="IPR013693">
    <property type="entry name" value="SpoIID/LytB_N"/>
</dbReference>
<dbReference type="Proteomes" id="UP000642910">
    <property type="component" value="Unassembled WGS sequence"/>
</dbReference>
<feature type="domain" description="Sporulation stage II protein D amidase enhancer LytB N-terminal" evidence="1">
    <location>
        <begin position="56"/>
        <end position="140"/>
    </location>
</feature>
<organism evidence="2 3">
    <name type="scientific">Alicyclobacillus mali</name>
    <name type="common">ex Roth et al. 2021</name>
    <dbReference type="NCBI Taxonomy" id="1123961"/>
    <lineage>
        <taxon>Bacteria</taxon>
        <taxon>Bacillati</taxon>
        <taxon>Bacillota</taxon>
        <taxon>Bacilli</taxon>
        <taxon>Bacillales</taxon>
        <taxon>Alicyclobacillaceae</taxon>
        <taxon>Alicyclobacillus</taxon>
    </lineage>
</organism>
<accession>A0ABS0F6S2</accession>
<evidence type="ECO:0000313" key="3">
    <source>
        <dbReference type="Proteomes" id="UP000642910"/>
    </source>
</evidence>
<reference evidence="2 3" key="1">
    <citation type="submission" date="2020-11" db="EMBL/GenBank/DDBJ databases">
        <title>Genomic insight of Alicyclobacillus mali FL 18 reveals a new arsenic-resistant strain, with potential in environmental biotechnology.</title>
        <authorList>
            <person name="Fiorentino G."/>
            <person name="Gallo G."/>
            <person name="Aulitto M."/>
        </authorList>
    </citation>
    <scope>NUCLEOTIDE SEQUENCE [LARGE SCALE GENOMIC DNA]</scope>
    <source>
        <strain evidence="2 3">FL 18</strain>
    </source>
</reference>